<organism evidence="2 3">
    <name type="scientific">Corchorus capsularis</name>
    <name type="common">Jute</name>
    <dbReference type="NCBI Taxonomy" id="210143"/>
    <lineage>
        <taxon>Eukaryota</taxon>
        <taxon>Viridiplantae</taxon>
        <taxon>Streptophyta</taxon>
        <taxon>Embryophyta</taxon>
        <taxon>Tracheophyta</taxon>
        <taxon>Spermatophyta</taxon>
        <taxon>Magnoliopsida</taxon>
        <taxon>eudicotyledons</taxon>
        <taxon>Gunneridae</taxon>
        <taxon>Pentapetalae</taxon>
        <taxon>rosids</taxon>
        <taxon>malvids</taxon>
        <taxon>Malvales</taxon>
        <taxon>Malvaceae</taxon>
        <taxon>Grewioideae</taxon>
        <taxon>Apeibeae</taxon>
        <taxon>Corchorus</taxon>
    </lineage>
</organism>
<name>A0A1R3IDG8_COCAP</name>
<reference evidence="2 3" key="1">
    <citation type="submission" date="2013-09" db="EMBL/GenBank/DDBJ databases">
        <title>Corchorus capsularis genome sequencing.</title>
        <authorList>
            <person name="Alam M."/>
            <person name="Haque M.S."/>
            <person name="Islam M.S."/>
            <person name="Emdad E.M."/>
            <person name="Islam M.M."/>
            <person name="Ahmed B."/>
            <person name="Halim A."/>
            <person name="Hossen Q.M.M."/>
            <person name="Hossain M.Z."/>
            <person name="Ahmed R."/>
            <person name="Khan M.M."/>
            <person name="Islam R."/>
            <person name="Rashid M.M."/>
            <person name="Khan S.A."/>
            <person name="Rahman M.S."/>
            <person name="Alam M."/>
        </authorList>
    </citation>
    <scope>NUCLEOTIDE SEQUENCE [LARGE SCALE GENOMIC DNA]</scope>
    <source>
        <strain evidence="3">cv. CVL-1</strain>
        <tissue evidence="2">Whole seedling</tissue>
    </source>
</reference>
<dbReference type="EMBL" id="AWWV01010287">
    <property type="protein sequence ID" value="OMO80600.1"/>
    <property type="molecule type" value="Genomic_DNA"/>
</dbReference>
<dbReference type="Proteomes" id="UP000188268">
    <property type="component" value="Unassembled WGS sequence"/>
</dbReference>
<evidence type="ECO:0000313" key="3">
    <source>
        <dbReference type="Proteomes" id="UP000188268"/>
    </source>
</evidence>
<dbReference type="AlphaFoldDB" id="A0A1R3IDG8"/>
<gene>
    <name evidence="2" type="ORF">CCACVL1_12853</name>
</gene>
<evidence type="ECO:0000256" key="1">
    <source>
        <dbReference type="SAM" id="Phobius"/>
    </source>
</evidence>
<comment type="caution">
    <text evidence="2">The sequence shown here is derived from an EMBL/GenBank/DDBJ whole genome shotgun (WGS) entry which is preliminary data.</text>
</comment>
<feature type="transmembrane region" description="Helical" evidence="1">
    <location>
        <begin position="117"/>
        <end position="140"/>
    </location>
</feature>
<evidence type="ECO:0000313" key="2">
    <source>
        <dbReference type="EMBL" id="OMO80600.1"/>
    </source>
</evidence>
<proteinExistence type="predicted"/>
<keyword evidence="3" id="KW-1185">Reference proteome</keyword>
<sequence>MLISRVLCRASRKLLAIEPRTPKQLPNYLHSLCGSSYKVSAKSECPMLMYMQRATFSSSPLGKSKVWNTSSQFPKSNRGKALDSMKTYRQACEDRFKVFKLEFEEARTAVEENLRELFLILCAYYVAYIAGVTGAFLLWLCLCD</sequence>
<dbReference type="Gramene" id="OMO80600">
    <property type="protein sequence ID" value="OMO80600"/>
    <property type="gene ID" value="CCACVL1_12853"/>
</dbReference>
<protein>
    <submittedName>
        <fullName evidence="2">Uncharacterized protein</fullName>
    </submittedName>
</protein>
<keyword evidence="1" id="KW-0472">Membrane</keyword>
<keyword evidence="1" id="KW-0812">Transmembrane</keyword>
<keyword evidence="1" id="KW-1133">Transmembrane helix</keyword>
<accession>A0A1R3IDG8</accession>